<evidence type="ECO:0000256" key="3">
    <source>
        <dbReference type="ARBA" id="ARBA00022448"/>
    </source>
</evidence>
<evidence type="ECO:0000313" key="13">
    <source>
        <dbReference type="Proteomes" id="UP000070371"/>
    </source>
</evidence>
<organism evidence="12 13">
    <name type="scientific">Falsihalocynthiibacter arcticus</name>
    <dbReference type="NCBI Taxonomy" id="1579316"/>
    <lineage>
        <taxon>Bacteria</taxon>
        <taxon>Pseudomonadati</taxon>
        <taxon>Pseudomonadota</taxon>
        <taxon>Alphaproteobacteria</taxon>
        <taxon>Rhodobacterales</taxon>
        <taxon>Roseobacteraceae</taxon>
        <taxon>Falsihalocynthiibacter</taxon>
    </lineage>
</organism>
<dbReference type="InterPro" id="IPR027417">
    <property type="entry name" value="P-loop_NTPase"/>
</dbReference>
<evidence type="ECO:0000256" key="1">
    <source>
        <dbReference type="ARBA" id="ARBA00004202"/>
    </source>
</evidence>
<dbReference type="EMBL" id="CP014327">
    <property type="protein sequence ID" value="AML52366.1"/>
    <property type="molecule type" value="Genomic_DNA"/>
</dbReference>
<dbReference type="STRING" id="1579316.RC74_14750"/>
<dbReference type="PANTHER" id="PTHR42771">
    <property type="entry name" value="IRON(3+)-HYDROXAMATE IMPORT ATP-BINDING PROTEIN FHUC"/>
    <property type="match status" value="1"/>
</dbReference>
<dbReference type="FunFam" id="3.40.50.300:FF:000134">
    <property type="entry name" value="Iron-enterobactin ABC transporter ATP-binding protein"/>
    <property type="match status" value="1"/>
</dbReference>
<reference evidence="12 13" key="1">
    <citation type="submission" date="2016-02" db="EMBL/GenBank/DDBJ databases">
        <title>Complete genome sequence of Halocynthiibacter arcticus PAMC 20958t from arctic marine sediment.</title>
        <authorList>
            <person name="Lee Y.M."/>
            <person name="Baek K."/>
            <person name="Lee H.K."/>
            <person name="Shin S.C."/>
        </authorList>
    </citation>
    <scope>NUCLEOTIDE SEQUENCE [LARGE SCALE GENOMIC DNA]</scope>
    <source>
        <strain evidence="12">PAMC 20958</strain>
    </source>
</reference>
<keyword evidence="10" id="KW-0472">Membrane</keyword>
<keyword evidence="5" id="KW-0410">Iron transport</keyword>
<evidence type="ECO:0000256" key="8">
    <source>
        <dbReference type="ARBA" id="ARBA00023004"/>
    </source>
</evidence>
<dbReference type="CDD" id="cd03214">
    <property type="entry name" value="ABC_Iron-Siderophores_B12_Hemin"/>
    <property type="match status" value="1"/>
</dbReference>
<sequence length="261" mass="28415">MTIKLQNLRAGYRGFMLKDINQDLPKGRLTALIGPNGCGKSTLFGAMAGNLAVKSGRILIDGLDVTKTSPRKISRHVALLPQNPVVPPAIRVEQLVAYGRAPYQNLLGQRRAGDQEAIESAMVKAGIDTLRQSKLSDLSGGQRQRAFLAMCLAQDTPVMLFDEPTSFLDIRYQYETLEVLADLANGGRTVVVVLHDIGQAARFAHHLVVMKAGKVINSGRPSETITPQTLRDAYEVEAQVYADPVTQTPQLSPLSSVRARN</sequence>
<dbReference type="SUPFAM" id="SSF52540">
    <property type="entry name" value="P-loop containing nucleoside triphosphate hydrolases"/>
    <property type="match status" value="1"/>
</dbReference>
<dbReference type="GO" id="GO:0005524">
    <property type="term" value="F:ATP binding"/>
    <property type="evidence" value="ECO:0007669"/>
    <property type="project" value="UniProtKB-KW"/>
</dbReference>
<dbReference type="Gene3D" id="3.40.50.300">
    <property type="entry name" value="P-loop containing nucleotide triphosphate hydrolases"/>
    <property type="match status" value="1"/>
</dbReference>
<dbReference type="InterPro" id="IPR051535">
    <property type="entry name" value="Siderophore_ABC-ATPase"/>
</dbReference>
<evidence type="ECO:0000256" key="10">
    <source>
        <dbReference type="ARBA" id="ARBA00023136"/>
    </source>
</evidence>
<evidence type="ECO:0000259" key="11">
    <source>
        <dbReference type="PROSITE" id="PS50893"/>
    </source>
</evidence>
<dbReference type="PANTHER" id="PTHR42771:SF12">
    <property type="entry name" value="FE(3+) DICITRATE TRANSPORT ATP-BINDING PROTEIN FECE-RELATED"/>
    <property type="match status" value="1"/>
</dbReference>
<gene>
    <name evidence="12" type="ORF">RC74_14750</name>
</gene>
<dbReference type="PROSITE" id="PS00211">
    <property type="entry name" value="ABC_TRANSPORTER_1"/>
    <property type="match status" value="1"/>
</dbReference>
<dbReference type="PROSITE" id="PS50893">
    <property type="entry name" value="ABC_TRANSPORTER_2"/>
    <property type="match status" value="1"/>
</dbReference>
<dbReference type="AlphaFoldDB" id="A0A126V3B4"/>
<dbReference type="Pfam" id="PF00005">
    <property type="entry name" value="ABC_tran"/>
    <property type="match status" value="1"/>
</dbReference>
<dbReference type="SMART" id="SM00382">
    <property type="entry name" value="AAA"/>
    <property type="match status" value="1"/>
</dbReference>
<dbReference type="GO" id="GO:0005886">
    <property type="term" value="C:plasma membrane"/>
    <property type="evidence" value="ECO:0007669"/>
    <property type="project" value="UniProtKB-SubCell"/>
</dbReference>
<keyword evidence="8" id="KW-0408">Iron</keyword>
<evidence type="ECO:0000256" key="5">
    <source>
        <dbReference type="ARBA" id="ARBA00022496"/>
    </source>
</evidence>
<dbReference type="GO" id="GO:0016887">
    <property type="term" value="F:ATP hydrolysis activity"/>
    <property type="evidence" value="ECO:0007669"/>
    <property type="project" value="InterPro"/>
</dbReference>
<evidence type="ECO:0000313" key="12">
    <source>
        <dbReference type="EMBL" id="AML52366.1"/>
    </source>
</evidence>
<evidence type="ECO:0000256" key="7">
    <source>
        <dbReference type="ARBA" id="ARBA00022840"/>
    </source>
</evidence>
<accession>A0A126V3B4</accession>
<keyword evidence="4" id="KW-1003">Cell membrane</keyword>
<keyword evidence="13" id="KW-1185">Reference proteome</keyword>
<name>A0A126V3B4_9RHOB</name>
<dbReference type="InterPro" id="IPR003439">
    <property type="entry name" value="ABC_transporter-like_ATP-bd"/>
</dbReference>
<feature type="domain" description="ABC transporter" evidence="11">
    <location>
        <begin position="3"/>
        <end position="237"/>
    </location>
</feature>
<evidence type="ECO:0000256" key="2">
    <source>
        <dbReference type="ARBA" id="ARBA00005417"/>
    </source>
</evidence>
<keyword evidence="3" id="KW-0813">Transport</keyword>
<dbReference type="RefSeq" id="WP_038999871.1">
    <property type="nucleotide sequence ID" value="NZ_CP014327.1"/>
</dbReference>
<proteinExistence type="inferred from homology"/>
<keyword evidence="6" id="KW-0547">Nucleotide-binding</keyword>
<dbReference type="GO" id="GO:0006826">
    <property type="term" value="P:iron ion transport"/>
    <property type="evidence" value="ECO:0007669"/>
    <property type="project" value="UniProtKB-KW"/>
</dbReference>
<evidence type="ECO:0000256" key="4">
    <source>
        <dbReference type="ARBA" id="ARBA00022475"/>
    </source>
</evidence>
<dbReference type="KEGG" id="hat:RC74_14750"/>
<evidence type="ECO:0000256" key="6">
    <source>
        <dbReference type="ARBA" id="ARBA00022741"/>
    </source>
</evidence>
<dbReference type="InterPro" id="IPR017871">
    <property type="entry name" value="ABC_transporter-like_CS"/>
</dbReference>
<protein>
    <submittedName>
        <fullName evidence="12">Iron ABC transporter</fullName>
    </submittedName>
</protein>
<dbReference type="InterPro" id="IPR003593">
    <property type="entry name" value="AAA+_ATPase"/>
</dbReference>
<keyword evidence="9" id="KW-0406">Ion transport</keyword>
<evidence type="ECO:0000256" key="9">
    <source>
        <dbReference type="ARBA" id="ARBA00023065"/>
    </source>
</evidence>
<comment type="similarity">
    <text evidence="2">Belongs to the ABC transporter superfamily.</text>
</comment>
<keyword evidence="7" id="KW-0067">ATP-binding</keyword>
<dbReference type="OrthoDB" id="9805601at2"/>
<comment type="subcellular location">
    <subcellularLocation>
        <location evidence="1">Cell membrane</location>
        <topology evidence="1">Peripheral membrane protein</topology>
    </subcellularLocation>
</comment>
<dbReference type="Proteomes" id="UP000070371">
    <property type="component" value="Chromosome"/>
</dbReference>